<sequence length="170" mass="17416">MTDGADSSDDLRHLSRTALERRLRICVAESLTSGRLASAVGGGDDAGCWFGGGAVVYQSDEKERVLGVTPGLDPCSAEVAEQMAEGARKLFDADLCVATTGVGGPGPDDNGHPAGTVFLGWATADGVGHRALMLSGDPAEVMESAVVQAVRLLTVRIEGVHAAGPRRASS</sequence>
<accession>A0ABY4IL74</accession>
<evidence type="ECO:0000313" key="2">
    <source>
        <dbReference type="EMBL" id="UPL13534.1"/>
    </source>
</evidence>
<protein>
    <submittedName>
        <fullName evidence="2">CinA family protein</fullName>
    </submittedName>
</protein>
<gene>
    <name evidence="2" type="ORF">KV396_03215</name>
</gene>
<organism evidence="2 3">
    <name type="scientific">Microbacterium galbinum</name>
    <dbReference type="NCBI Taxonomy" id="2851646"/>
    <lineage>
        <taxon>Bacteria</taxon>
        <taxon>Bacillati</taxon>
        <taxon>Actinomycetota</taxon>
        <taxon>Actinomycetes</taxon>
        <taxon>Micrococcales</taxon>
        <taxon>Microbacteriaceae</taxon>
        <taxon>Microbacterium</taxon>
    </lineage>
</organism>
<dbReference type="SUPFAM" id="SSF142433">
    <property type="entry name" value="CinA-like"/>
    <property type="match status" value="1"/>
</dbReference>
<dbReference type="InterPro" id="IPR036653">
    <property type="entry name" value="CinA-like_C"/>
</dbReference>
<dbReference type="EMBL" id="CP078077">
    <property type="protein sequence ID" value="UPL13534.1"/>
    <property type="molecule type" value="Genomic_DNA"/>
</dbReference>
<keyword evidence="3" id="KW-1185">Reference proteome</keyword>
<evidence type="ECO:0000313" key="3">
    <source>
        <dbReference type="Proteomes" id="UP000831963"/>
    </source>
</evidence>
<dbReference type="RefSeq" id="WP_247634039.1">
    <property type="nucleotide sequence ID" value="NZ_CP078077.1"/>
</dbReference>
<proteinExistence type="predicted"/>
<dbReference type="Proteomes" id="UP000831963">
    <property type="component" value="Chromosome"/>
</dbReference>
<name>A0ABY4IL74_9MICO</name>
<dbReference type="InterPro" id="IPR008136">
    <property type="entry name" value="CinA_C"/>
</dbReference>
<dbReference type="Gene3D" id="3.90.950.20">
    <property type="entry name" value="CinA-like"/>
    <property type="match status" value="1"/>
</dbReference>
<dbReference type="NCBIfam" id="TIGR00199">
    <property type="entry name" value="PncC_domain"/>
    <property type="match status" value="1"/>
</dbReference>
<reference evidence="2 3" key="1">
    <citation type="submission" date="2021-06" db="EMBL/GenBank/DDBJ databases">
        <title>Genome-based taxonomic framework of Microbacterium strains isolated from marine environment, the description of four new species and reclassification of four preexisting species.</title>
        <authorList>
            <person name="Lee S.D."/>
            <person name="Kim S.-M."/>
            <person name="Byeon Y.-S."/>
            <person name="Yang H.L."/>
            <person name="Kim I.S."/>
        </authorList>
    </citation>
    <scope>NUCLEOTIDE SEQUENCE [LARGE SCALE GENOMIC DNA]</scope>
    <source>
        <strain evidence="2 3">SSW1-36</strain>
    </source>
</reference>
<dbReference type="Pfam" id="PF02464">
    <property type="entry name" value="CinA"/>
    <property type="match status" value="1"/>
</dbReference>
<feature type="domain" description="CinA C-terminal" evidence="1">
    <location>
        <begin position="14"/>
        <end position="154"/>
    </location>
</feature>
<evidence type="ECO:0000259" key="1">
    <source>
        <dbReference type="Pfam" id="PF02464"/>
    </source>
</evidence>